<dbReference type="RefSeq" id="WP_109742693.1">
    <property type="nucleotide sequence ID" value="NZ_QGGO01000008.1"/>
</dbReference>
<organism evidence="2 3">
    <name type="scientific">Arcicella aurantiaca</name>
    <dbReference type="NCBI Taxonomy" id="591202"/>
    <lineage>
        <taxon>Bacteria</taxon>
        <taxon>Pseudomonadati</taxon>
        <taxon>Bacteroidota</taxon>
        <taxon>Cytophagia</taxon>
        <taxon>Cytophagales</taxon>
        <taxon>Flectobacillaceae</taxon>
        <taxon>Arcicella</taxon>
    </lineage>
</organism>
<dbReference type="AlphaFoldDB" id="A0A316EC12"/>
<feature type="signal peptide" evidence="1">
    <location>
        <begin position="1"/>
        <end position="24"/>
    </location>
</feature>
<reference evidence="2 3" key="1">
    <citation type="submission" date="2018-05" db="EMBL/GenBank/DDBJ databases">
        <title>Genomic Encyclopedia of Archaeal and Bacterial Type Strains, Phase II (KMG-II): from individual species to whole genera.</title>
        <authorList>
            <person name="Goeker M."/>
        </authorList>
    </citation>
    <scope>NUCLEOTIDE SEQUENCE [LARGE SCALE GENOMIC DNA]</scope>
    <source>
        <strain evidence="2 3">DSM 22214</strain>
    </source>
</reference>
<gene>
    <name evidence="2" type="ORF">LV89_01942</name>
</gene>
<dbReference type="OrthoDB" id="1138938at2"/>
<name>A0A316EC12_9BACT</name>
<comment type="caution">
    <text evidence="2">The sequence shown here is derived from an EMBL/GenBank/DDBJ whole genome shotgun (WGS) entry which is preliminary data.</text>
</comment>
<dbReference type="EMBL" id="QGGO01000008">
    <property type="protein sequence ID" value="PWK27128.1"/>
    <property type="molecule type" value="Genomic_DNA"/>
</dbReference>
<sequence length="114" mass="12894">MKKLIFTFSLCTFSFLGFSQNALKMNPEIPTSPIMLDFLKNYQNKNAIAKIELPPVGIENVKKSAKEMANIDNLTIVKPNLTELIKMPVVKPEDTQTYHLKIVGEQPKESNTIK</sequence>
<proteinExistence type="predicted"/>
<dbReference type="Proteomes" id="UP000245489">
    <property type="component" value="Unassembled WGS sequence"/>
</dbReference>
<evidence type="ECO:0000313" key="3">
    <source>
        <dbReference type="Proteomes" id="UP000245489"/>
    </source>
</evidence>
<protein>
    <submittedName>
        <fullName evidence="2">Uncharacterized protein</fullName>
    </submittedName>
</protein>
<accession>A0A316EC12</accession>
<feature type="chain" id="PRO_5016299406" evidence="1">
    <location>
        <begin position="25"/>
        <end position="114"/>
    </location>
</feature>
<evidence type="ECO:0000313" key="2">
    <source>
        <dbReference type="EMBL" id="PWK27128.1"/>
    </source>
</evidence>
<keyword evidence="3" id="KW-1185">Reference proteome</keyword>
<keyword evidence="1" id="KW-0732">Signal</keyword>
<evidence type="ECO:0000256" key="1">
    <source>
        <dbReference type="SAM" id="SignalP"/>
    </source>
</evidence>